<protein>
    <submittedName>
        <fullName evidence="2">Uncharacterized protein</fullName>
    </submittedName>
</protein>
<dbReference type="AlphaFoldDB" id="A0AAW1VDT1"/>
<comment type="similarity">
    <text evidence="1">Belongs to the PHAF1 family.</text>
</comment>
<dbReference type="GO" id="GO:0005802">
    <property type="term" value="C:trans-Golgi network"/>
    <property type="evidence" value="ECO:0007669"/>
    <property type="project" value="TreeGrafter"/>
</dbReference>
<name>A0AAW1VDT1_9CUCU</name>
<evidence type="ECO:0000313" key="3">
    <source>
        <dbReference type="Proteomes" id="UP001431783"/>
    </source>
</evidence>
<accession>A0AAW1VDT1</accession>
<sequence>MLTLDVKPDRSVGCTEWEFIVGMHFSQAVAIIQSQVGIMKGVHVLYNHDEALDVDIVIELPQDGIRLYFDPISQRLKIIDIYIMKNVKLKYCSLFFNSPEVLPTLEQIEHSFGATLPGEYDAEKQLYVMNFRGVAFHFPVVSKFQTGNNHELGSLQFPSGCTPVASRMLVYIGNGICSKSAPEMPLECYYGHIYLKSAVIIRGPHHTKGVKVKLMAATNHRTNPTQIMFEKQILLGDSTQDIASALGCPSKVFYKSDDKMQIHTANKSSIENPQKSDYFFNYFTLGMDVLFDARTHLVKKLVLHTNYPGHYNFNMYMRCEFSLRLNNTDVNAYSRWDDLKKHFAHIQRPIVLHRSGSTNTTNPFGGTQCYGYEDIIFEIMPNDFIASLSIFGNGSPYKMTQQLA</sequence>
<gene>
    <name evidence="2" type="ORF">WA026_013300</name>
</gene>
<organism evidence="2 3">
    <name type="scientific">Henosepilachna vigintioctopunctata</name>
    <dbReference type="NCBI Taxonomy" id="420089"/>
    <lineage>
        <taxon>Eukaryota</taxon>
        <taxon>Metazoa</taxon>
        <taxon>Ecdysozoa</taxon>
        <taxon>Arthropoda</taxon>
        <taxon>Hexapoda</taxon>
        <taxon>Insecta</taxon>
        <taxon>Pterygota</taxon>
        <taxon>Neoptera</taxon>
        <taxon>Endopterygota</taxon>
        <taxon>Coleoptera</taxon>
        <taxon>Polyphaga</taxon>
        <taxon>Cucujiformia</taxon>
        <taxon>Coccinelloidea</taxon>
        <taxon>Coccinellidae</taxon>
        <taxon>Epilachninae</taxon>
        <taxon>Epilachnini</taxon>
        <taxon>Henosepilachna</taxon>
    </lineage>
</organism>
<dbReference type="Proteomes" id="UP001431783">
    <property type="component" value="Unassembled WGS sequence"/>
</dbReference>
<proteinExistence type="inferred from homology"/>
<evidence type="ECO:0000313" key="2">
    <source>
        <dbReference type="EMBL" id="KAK9890962.1"/>
    </source>
</evidence>
<dbReference type="InterPro" id="IPR039156">
    <property type="entry name" value="PHAF1/BROMI"/>
</dbReference>
<dbReference type="InterPro" id="IPR005373">
    <property type="entry name" value="PHAF1"/>
</dbReference>
<dbReference type="PANTHER" id="PTHR13465:SF2">
    <property type="entry name" value="PHAGOSOME ASSEMBLY FACTOR 1"/>
    <property type="match status" value="1"/>
</dbReference>
<dbReference type="Pfam" id="PF03676">
    <property type="entry name" value="PHAF1"/>
    <property type="match status" value="1"/>
</dbReference>
<keyword evidence="3" id="KW-1185">Reference proteome</keyword>
<dbReference type="EMBL" id="JARQZJ010000127">
    <property type="protein sequence ID" value="KAK9890962.1"/>
    <property type="molecule type" value="Genomic_DNA"/>
</dbReference>
<dbReference type="GO" id="GO:0043001">
    <property type="term" value="P:Golgi to plasma membrane protein transport"/>
    <property type="evidence" value="ECO:0007669"/>
    <property type="project" value="TreeGrafter"/>
</dbReference>
<comment type="caution">
    <text evidence="2">The sequence shown here is derived from an EMBL/GenBank/DDBJ whole genome shotgun (WGS) entry which is preliminary data.</text>
</comment>
<reference evidence="2 3" key="1">
    <citation type="submission" date="2023-03" db="EMBL/GenBank/DDBJ databases">
        <title>Genome insight into feeding habits of ladybird beetles.</title>
        <authorList>
            <person name="Li H.-S."/>
            <person name="Huang Y.-H."/>
            <person name="Pang H."/>
        </authorList>
    </citation>
    <scope>NUCLEOTIDE SEQUENCE [LARGE SCALE GENOMIC DNA]</scope>
    <source>
        <strain evidence="2">SYSU_2023b</strain>
        <tissue evidence="2">Whole body</tissue>
    </source>
</reference>
<dbReference type="PANTHER" id="PTHR13465">
    <property type="entry name" value="UPF0183 PROTEIN"/>
    <property type="match status" value="1"/>
</dbReference>
<evidence type="ECO:0000256" key="1">
    <source>
        <dbReference type="ARBA" id="ARBA00024339"/>
    </source>
</evidence>